<reference evidence="1 2" key="1">
    <citation type="submission" date="2014-04" db="EMBL/GenBank/DDBJ databases">
        <title>Genome evolution of avian class.</title>
        <authorList>
            <person name="Zhang G."/>
            <person name="Li C."/>
        </authorList>
    </citation>
    <scope>NUCLEOTIDE SEQUENCE [LARGE SCALE GENOMIC DNA]</scope>
    <source>
        <strain evidence="1">BGI_N321</strain>
    </source>
</reference>
<feature type="non-terminal residue" evidence="1">
    <location>
        <position position="1"/>
    </location>
</feature>
<gene>
    <name evidence="1" type="ORF">N321_14088</name>
</gene>
<evidence type="ECO:0000313" key="2">
    <source>
        <dbReference type="Proteomes" id="UP000053620"/>
    </source>
</evidence>
<accession>A0A094K8D0</accession>
<organism evidence="1 2">
    <name type="scientific">Antrostomus carolinensis</name>
    <name type="common">Chuck-will's-widow</name>
    <name type="synonym">Caprimulgus carolinensis</name>
    <dbReference type="NCBI Taxonomy" id="279965"/>
    <lineage>
        <taxon>Eukaryota</taxon>
        <taxon>Metazoa</taxon>
        <taxon>Chordata</taxon>
        <taxon>Craniata</taxon>
        <taxon>Vertebrata</taxon>
        <taxon>Euteleostomi</taxon>
        <taxon>Archelosauria</taxon>
        <taxon>Archosauria</taxon>
        <taxon>Dinosauria</taxon>
        <taxon>Saurischia</taxon>
        <taxon>Theropoda</taxon>
        <taxon>Coelurosauria</taxon>
        <taxon>Aves</taxon>
        <taxon>Neognathae</taxon>
        <taxon>Neoaves</taxon>
        <taxon>Strisores</taxon>
        <taxon>Caprimulgiformes</taxon>
        <taxon>Caprimulgidae</taxon>
        <taxon>Antrostomus</taxon>
    </lineage>
</organism>
<evidence type="ECO:0008006" key="3">
    <source>
        <dbReference type="Google" id="ProtNLM"/>
    </source>
</evidence>
<proteinExistence type="predicted"/>
<dbReference type="EMBL" id="KL339053">
    <property type="protein sequence ID" value="KFZ51715.1"/>
    <property type="molecule type" value="Genomic_DNA"/>
</dbReference>
<name>A0A094K8D0_ANTCR</name>
<dbReference type="Proteomes" id="UP000053620">
    <property type="component" value="Unassembled WGS sequence"/>
</dbReference>
<feature type="non-terminal residue" evidence="1">
    <location>
        <position position="55"/>
    </location>
</feature>
<keyword evidence="2" id="KW-1185">Reference proteome</keyword>
<sequence>NGFNLKVGRFKNRYKEEIFHNEVVKHWHMLPREVVDAPSLETFKIRLDGGLSNLL</sequence>
<dbReference type="AlphaFoldDB" id="A0A094K8D0"/>
<protein>
    <recommendedName>
        <fullName evidence="3">Nidogen G2 beta-barrel domain-containing protein</fullName>
    </recommendedName>
</protein>
<evidence type="ECO:0000313" key="1">
    <source>
        <dbReference type="EMBL" id="KFZ51715.1"/>
    </source>
</evidence>